<sequence>MNKLSLLLHQLASSALQPALSTKLLPQLRQSNKKWFYAFYTALVHFAYHLEARLCWLIKQLLQNNCAKQLCKTGIQNQNIQPPQMTPCNSMHHTELKITLK</sequence>
<proteinExistence type="evidence at transcript level"/>
<reference evidence="1" key="1">
    <citation type="submission" date="2014-03" db="EMBL/GenBank/DDBJ databases">
        <title>The sialotranscriptome of Amblyomma triste, Amblyomma parvum and Amblyomma cajennense ticks, uncovered by 454-based RNA-seq.</title>
        <authorList>
            <person name="Garcia G.R."/>
            <person name="Gardinassi L.G."/>
            <person name="Ribeiro J.M."/>
            <person name="Anatriello E."/>
            <person name="Ferreira B.R."/>
            <person name="Moreira H.N."/>
            <person name="Mafra C."/>
            <person name="Olegario M.M."/>
            <person name="Szabo P.J."/>
            <person name="Miranda-Santos I.K."/>
            <person name="Maruyama S.R."/>
        </authorList>
    </citation>
    <scope>NUCLEOTIDE SEQUENCE</scope>
    <source>
        <strain evidence="1">Mato Grasso do Sul</strain>
        <tissue evidence="1">Salivary glands</tissue>
    </source>
</reference>
<dbReference type="AlphaFoldDB" id="A0A023G0E0"/>
<organism evidence="1">
    <name type="scientific">Amblyomma triste</name>
    <name type="common">Neotropical tick</name>
    <dbReference type="NCBI Taxonomy" id="251400"/>
    <lineage>
        <taxon>Eukaryota</taxon>
        <taxon>Metazoa</taxon>
        <taxon>Ecdysozoa</taxon>
        <taxon>Arthropoda</taxon>
        <taxon>Chelicerata</taxon>
        <taxon>Arachnida</taxon>
        <taxon>Acari</taxon>
        <taxon>Parasitiformes</taxon>
        <taxon>Ixodida</taxon>
        <taxon>Ixodoidea</taxon>
        <taxon>Ixodidae</taxon>
        <taxon>Amblyomminae</taxon>
        <taxon>Amblyomma</taxon>
    </lineage>
</organism>
<name>A0A023G0E0_AMBTT</name>
<accession>A0A023G0E0</accession>
<protein>
    <submittedName>
        <fullName evidence="1">Putative secreted protein</fullName>
    </submittedName>
</protein>
<evidence type="ECO:0000313" key="1">
    <source>
        <dbReference type="EMBL" id="JAC27611.1"/>
    </source>
</evidence>
<dbReference type="EMBL" id="GBBM01007807">
    <property type="protein sequence ID" value="JAC27611.1"/>
    <property type="molecule type" value="mRNA"/>
</dbReference>